<dbReference type="PANTHER" id="PTHR18964:SF149">
    <property type="entry name" value="BIFUNCTIONAL UDP-N-ACETYLGLUCOSAMINE 2-EPIMERASE_N-ACETYLMANNOSAMINE KINASE"/>
    <property type="match status" value="1"/>
</dbReference>
<dbReference type="PANTHER" id="PTHR18964">
    <property type="entry name" value="ROK (REPRESSOR, ORF, KINASE) FAMILY"/>
    <property type="match status" value="1"/>
</dbReference>
<dbReference type="Proteomes" id="UP000189777">
    <property type="component" value="Unassembled WGS sequence"/>
</dbReference>
<organism evidence="3 4">
    <name type="scientific">Krasilnikoviella flava</name>
    <dbReference type="NCBI Taxonomy" id="526729"/>
    <lineage>
        <taxon>Bacteria</taxon>
        <taxon>Bacillati</taxon>
        <taxon>Actinomycetota</taxon>
        <taxon>Actinomycetes</taxon>
        <taxon>Micrococcales</taxon>
        <taxon>Promicromonosporaceae</taxon>
        <taxon>Krasilnikoviella</taxon>
    </lineage>
</organism>
<dbReference type="EMBL" id="FUZQ01000001">
    <property type="protein sequence ID" value="SKC38017.1"/>
    <property type="molecule type" value="Genomic_DNA"/>
</dbReference>
<dbReference type="AlphaFoldDB" id="A0A1T5IFU8"/>
<dbReference type="InterPro" id="IPR000600">
    <property type="entry name" value="ROK"/>
</dbReference>
<proteinExistence type="inferred from homology"/>
<keyword evidence="3" id="KW-0418">Kinase</keyword>
<evidence type="ECO:0000313" key="3">
    <source>
        <dbReference type="EMBL" id="SKC38017.1"/>
    </source>
</evidence>
<evidence type="ECO:0000313" key="4">
    <source>
        <dbReference type="Proteomes" id="UP000189777"/>
    </source>
</evidence>
<sequence length="415" mass="42166">MRRGTNLPRVGGFNQMVVLDQVRRSPDGSSRSELAASTGLSLQAVSNIVARLIALGYVVEGERRAEGRGKPRTMLYLEAQGAFALGVHIDPVVVTSVLVDLDGRTMEKVVEPTPDGPGAVADAVAGATAAMLDRAGVDRSAVLGLGVAAPGPVDLAAGTVIRPPLLDGWDEVPVRDLLAAATGFDVVLDKDVSAAMVAELWRGNRMLRGTSLFFYTGFGVAVAVAHDGELLAGSSRNAGEVGHLVVDNDGPLCGCGNRGCIGISAAPSTLVAEAVAAGVLPRGTPASTPSELDAALTKLCRAAADGDAVASGILAVSARRVARGITVVADLVDAGVVVFGGPAWARLAPHYLPVVRRELALQATLREVHAVEVLGSAVGEHVGAVGAASLVLDGLFTPRPSGLVGGVATRAVAHP</sequence>
<dbReference type="OrthoDB" id="4083144at2"/>
<reference evidence="3 4" key="1">
    <citation type="submission" date="2017-02" db="EMBL/GenBank/DDBJ databases">
        <authorList>
            <person name="Peterson S.W."/>
        </authorList>
    </citation>
    <scope>NUCLEOTIDE SEQUENCE [LARGE SCALE GENOMIC DNA]</scope>
    <source>
        <strain evidence="3 4">DSM 21481</strain>
    </source>
</reference>
<accession>A0A1T5IFU8</accession>
<dbReference type="Gene3D" id="1.10.10.10">
    <property type="entry name" value="Winged helix-like DNA-binding domain superfamily/Winged helix DNA-binding domain"/>
    <property type="match status" value="1"/>
</dbReference>
<dbReference type="RefSeq" id="WP_079570388.1">
    <property type="nucleotide sequence ID" value="NZ_FUZQ01000001.1"/>
</dbReference>
<dbReference type="Pfam" id="PF00480">
    <property type="entry name" value="ROK"/>
    <property type="match status" value="1"/>
</dbReference>
<keyword evidence="3" id="KW-0808">Transferase</keyword>
<dbReference type="InterPro" id="IPR036388">
    <property type="entry name" value="WH-like_DNA-bd_sf"/>
</dbReference>
<dbReference type="SUPFAM" id="SSF46785">
    <property type="entry name" value="Winged helix' DNA-binding domain"/>
    <property type="match status" value="1"/>
</dbReference>
<dbReference type="InterPro" id="IPR036390">
    <property type="entry name" value="WH_DNA-bd_sf"/>
</dbReference>
<dbReference type="InterPro" id="IPR043129">
    <property type="entry name" value="ATPase_NBD"/>
</dbReference>
<feature type="domain" description="HTH marR-type" evidence="2">
    <location>
        <begin position="14"/>
        <end position="68"/>
    </location>
</feature>
<dbReference type="Gene3D" id="3.30.420.40">
    <property type="match status" value="2"/>
</dbReference>
<protein>
    <submittedName>
        <fullName evidence="3">Sugar kinase of the NBD/HSP70 family, may contain an N-terminal HTH domain</fullName>
    </submittedName>
</protein>
<dbReference type="GO" id="GO:0016301">
    <property type="term" value="F:kinase activity"/>
    <property type="evidence" value="ECO:0007669"/>
    <property type="project" value="UniProtKB-KW"/>
</dbReference>
<evidence type="ECO:0000259" key="2">
    <source>
        <dbReference type="Pfam" id="PF12802"/>
    </source>
</evidence>
<dbReference type="SUPFAM" id="SSF53067">
    <property type="entry name" value="Actin-like ATPase domain"/>
    <property type="match status" value="1"/>
</dbReference>
<name>A0A1T5IFU8_9MICO</name>
<dbReference type="STRING" id="526729.SAMN04324258_0465"/>
<gene>
    <name evidence="3" type="ORF">SAMN04324258_0465</name>
</gene>
<dbReference type="GO" id="GO:0003700">
    <property type="term" value="F:DNA-binding transcription factor activity"/>
    <property type="evidence" value="ECO:0007669"/>
    <property type="project" value="InterPro"/>
</dbReference>
<evidence type="ECO:0000256" key="1">
    <source>
        <dbReference type="ARBA" id="ARBA00006479"/>
    </source>
</evidence>
<dbReference type="InterPro" id="IPR000835">
    <property type="entry name" value="HTH_MarR-typ"/>
</dbReference>
<dbReference type="Pfam" id="PF12802">
    <property type="entry name" value="MarR_2"/>
    <property type="match status" value="1"/>
</dbReference>
<keyword evidence="4" id="KW-1185">Reference proteome</keyword>
<comment type="similarity">
    <text evidence="1">Belongs to the ROK (NagC/XylR) family.</text>
</comment>